<dbReference type="RefSeq" id="WP_004075972.1">
    <property type="nucleotide sequence ID" value="NZ_CASCYM010000005.1"/>
</dbReference>
<sequence length="106" mass="11947">MWNGSIRFLKKGNSTQDKDGFYQPAGELSESIPASFTDVTRNDEILASQEGYTADQNIEILACNYSGEGSLMDESDGSIYEVRRTYRRDKSMSMILTCERRQNGTV</sequence>
<name>A0A9X5H6S8_9FIRM</name>
<reference evidence="1 2" key="1">
    <citation type="submission" date="2019-07" db="EMBL/GenBank/DDBJ databases">
        <title>Draft genome sequences of 15 bacterial species constituting the stable defined intestinal microbiota of the GM15 gnotobiotic mouse model.</title>
        <authorList>
            <person name="Elie C."/>
            <person name="Mathieu A."/>
            <person name="Saliou A."/>
            <person name="Darnaud M."/>
            <person name="Leulier F."/>
            <person name="Tamellini A."/>
        </authorList>
    </citation>
    <scope>NUCLEOTIDE SEQUENCE [LARGE SCALE GENOMIC DNA]</scope>
    <source>
        <strain evidence="2">ASF 502</strain>
    </source>
</reference>
<dbReference type="OrthoDB" id="2057296at2"/>
<evidence type="ECO:0000313" key="2">
    <source>
        <dbReference type="Proteomes" id="UP000474104"/>
    </source>
</evidence>
<dbReference type="AlphaFoldDB" id="A0A9X5H6S8"/>
<dbReference type="EMBL" id="VIRB01000085">
    <property type="protein sequence ID" value="NDO69864.1"/>
    <property type="molecule type" value="Genomic_DNA"/>
</dbReference>
<protein>
    <submittedName>
        <fullName evidence="1">Uncharacterized protein</fullName>
    </submittedName>
</protein>
<dbReference type="Proteomes" id="UP000474104">
    <property type="component" value="Unassembled WGS sequence"/>
</dbReference>
<comment type="caution">
    <text evidence="1">The sequence shown here is derived from an EMBL/GenBank/DDBJ whole genome shotgun (WGS) entry which is preliminary data.</text>
</comment>
<accession>A0A9X5H6S8</accession>
<evidence type="ECO:0000313" key="1">
    <source>
        <dbReference type="EMBL" id="NDO69864.1"/>
    </source>
</evidence>
<proteinExistence type="predicted"/>
<gene>
    <name evidence="1" type="ORF">FMM80_14755</name>
</gene>
<organism evidence="1 2">
    <name type="scientific">Schaedlerella arabinosiphila</name>
    <dbReference type="NCBI Taxonomy" id="2044587"/>
    <lineage>
        <taxon>Bacteria</taxon>
        <taxon>Bacillati</taxon>
        <taxon>Bacillota</taxon>
        <taxon>Clostridia</taxon>
        <taxon>Lachnospirales</taxon>
        <taxon>Lachnospiraceae</taxon>
        <taxon>Schaedlerella</taxon>
    </lineage>
</organism>